<evidence type="ECO:0000259" key="1">
    <source>
        <dbReference type="Pfam" id="PF13304"/>
    </source>
</evidence>
<dbReference type="Gene3D" id="3.40.50.300">
    <property type="entry name" value="P-loop containing nucleotide triphosphate hydrolases"/>
    <property type="match status" value="2"/>
</dbReference>
<dbReference type="PANTHER" id="PTHR32182:SF23">
    <property type="entry name" value="ATP BINDING PROTEIN"/>
    <property type="match status" value="1"/>
</dbReference>
<dbReference type="RefSeq" id="WP_157755709.1">
    <property type="nucleotide sequence ID" value="NZ_AP017423.2"/>
</dbReference>
<sequence>MIEGCLFNGVQLKFHDNENLTDNIYTTIVGRNGSGKSRLLRSLINALTPPGLFEETATVEPIKVSSSFEGKVPRKVIAVSTSPFDKFPFERMTIAREMNLRAGYCYLGLKGIMNDNLGLGYLSQIIGALMRAMRTDPSNALSVVRTLSYLGYDQKIQAEFHLVSKLSGLKKIINSPEPVAQLEEYIKNIINYKIRRAVSNKKTRHAVLEKILLCMQQYDSKHEKATISVELSSEGVIDANNREPLDEYFHYLHAMGLLRLRDVTLEKNNKKIKIKDASSGEQCVVMTMLGIASQIEDGSLICIDEPEVCLHPEWQERYIELLMSMFSRFKRCHFVIATHSPQIVAKLGNENCFVLDLENNVLSAAELMNKRSADFQLANVFHTPGFKNEYLSREVLSALSTLGSGLPLSDERVEILNRLISLKVKLERDDPVLRLISLLESALLRVKGD</sequence>
<reference evidence="2 3" key="1">
    <citation type="submission" date="2016-04" db="EMBL/GenBank/DDBJ databases">
        <title>Complete genome sequence of Pseudomonas sp. LAB-08 isolated from TCE contaminated aquifer soil.</title>
        <authorList>
            <person name="Dohra H."/>
            <person name="Suzuki K."/>
            <person name="Fatma A."/>
            <person name="Inuzuka Y."/>
            <person name="Honjo M."/>
            <person name="Tashiro Y."/>
            <person name="Futamata H."/>
        </authorList>
    </citation>
    <scope>NUCLEOTIDE SEQUENCE [LARGE SCALE GENOMIC DNA]</scope>
    <source>
        <strain evidence="2 3">LAB-08</strain>
    </source>
</reference>
<dbReference type="PANTHER" id="PTHR32182">
    <property type="entry name" value="DNA REPLICATION AND REPAIR PROTEIN RECF"/>
    <property type="match status" value="1"/>
</dbReference>
<dbReference type="EMBL" id="AP017423">
    <property type="protein sequence ID" value="BCX67946.1"/>
    <property type="molecule type" value="Genomic_DNA"/>
</dbReference>
<feature type="domain" description="ATPase AAA-type core" evidence="1">
    <location>
        <begin position="265"/>
        <end position="344"/>
    </location>
</feature>
<organism evidence="2 3">
    <name type="scientific">Pseudomonas izuensis</name>
    <dbReference type="NCBI Taxonomy" id="2684212"/>
    <lineage>
        <taxon>Bacteria</taxon>
        <taxon>Pseudomonadati</taxon>
        <taxon>Pseudomonadota</taxon>
        <taxon>Gammaproteobacteria</taxon>
        <taxon>Pseudomonadales</taxon>
        <taxon>Pseudomonadaceae</taxon>
        <taxon>Pseudomonas</taxon>
    </lineage>
</organism>
<keyword evidence="3" id="KW-1185">Reference proteome</keyword>
<evidence type="ECO:0000313" key="2">
    <source>
        <dbReference type="EMBL" id="BCX67946.1"/>
    </source>
</evidence>
<dbReference type="InterPro" id="IPR003959">
    <property type="entry name" value="ATPase_AAA_core"/>
</dbReference>
<dbReference type="GO" id="GO:0005524">
    <property type="term" value="F:ATP binding"/>
    <property type="evidence" value="ECO:0007669"/>
    <property type="project" value="UniProtKB-KW"/>
</dbReference>
<keyword evidence="2" id="KW-0067">ATP-binding</keyword>
<protein>
    <submittedName>
        <fullName evidence="2">ATP-binding protein</fullName>
    </submittedName>
</protein>
<evidence type="ECO:0000313" key="3">
    <source>
        <dbReference type="Proteomes" id="UP000218595"/>
    </source>
</evidence>
<gene>
    <name evidence="2" type="ORF">LAB08_R25850</name>
</gene>
<keyword evidence="2" id="KW-0547">Nucleotide-binding</keyword>
<name>A0ABM7RRG2_9PSED</name>
<dbReference type="CDD" id="cd00267">
    <property type="entry name" value="ABC_ATPase"/>
    <property type="match status" value="1"/>
</dbReference>
<dbReference type="SUPFAM" id="SSF52540">
    <property type="entry name" value="P-loop containing nucleoside triphosphate hydrolases"/>
    <property type="match status" value="1"/>
</dbReference>
<dbReference type="InterPro" id="IPR027417">
    <property type="entry name" value="P-loop_NTPase"/>
</dbReference>
<dbReference type="Proteomes" id="UP000218595">
    <property type="component" value="Chromosome"/>
</dbReference>
<proteinExistence type="predicted"/>
<accession>A0ABM7RRG2</accession>
<dbReference type="Pfam" id="PF13304">
    <property type="entry name" value="AAA_21"/>
    <property type="match status" value="1"/>
</dbReference>